<evidence type="ECO:0008006" key="4">
    <source>
        <dbReference type="Google" id="ProtNLM"/>
    </source>
</evidence>
<feature type="chain" id="PRO_5045163342" description="Secreted protein" evidence="1">
    <location>
        <begin position="26"/>
        <end position="66"/>
    </location>
</feature>
<protein>
    <recommendedName>
        <fullName evidence="4">Secreted protein</fullName>
    </recommendedName>
</protein>
<accession>A0ABR4FDS3</accession>
<evidence type="ECO:0000256" key="1">
    <source>
        <dbReference type="SAM" id="SignalP"/>
    </source>
</evidence>
<evidence type="ECO:0000313" key="3">
    <source>
        <dbReference type="Proteomes" id="UP001600888"/>
    </source>
</evidence>
<organism evidence="2 3">
    <name type="scientific">Diaporthe vaccinii</name>
    <dbReference type="NCBI Taxonomy" id="105482"/>
    <lineage>
        <taxon>Eukaryota</taxon>
        <taxon>Fungi</taxon>
        <taxon>Dikarya</taxon>
        <taxon>Ascomycota</taxon>
        <taxon>Pezizomycotina</taxon>
        <taxon>Sordariomycetes</taxon>
        <taxon>Sordariomycetidae</taxon>
        <taxon>Diaporthales</taxon>
        <taxon>Diaporthaceae</taxon>
        <taxon>Diaporthe</taxon>
        <taxon>Diaporthe eres species complex</taxon>
    </lineage>
</organism>
<gene>
    <name evidence="2" type="ORF">FJTKL_07889</name>
</gene>
<dbReference type="EMBL" id="JBAWTH010000002">
    <property type="protein sequence ID" value="KAL2292827.1"/>
    <property type="molecule type" value="Genomic_DNA"/>
</dbReference>
<name>A0ABR4FDS3_9PEZI</name>
<reference evidence="2 3" key="1">
    <citation type="submission" date="2024-03" db="EMBL/GenBank/DDBJ databases">
        <title>A high-quality draft genome sequence of Diaporthe vaccinii, a causative agent of upright dieback and viscid rot disease in cranberry plants.</title>
        <authorList>
            <person name="Sarrasin M."/>
            <person name="Lang B.F."/>
            <person name="Burger G."/>
        </authorList>
    </citation>
    <scope>NUCLEOTIDE SEQUENCE [LARGE SCALE GENOMIC DNA]</scope>
    <source>
        <strain evidence="2 3">IS7</strain>
    </source>
</reference>
<keyword evidence="1" id="KW-0732">Signal</keyword>
<keyword evidence="3" id="KW-1185">Reference proteome</keyword>
<feature type="signal peptide" evidence="1">
    <location>
        <begin position="1"/>
        <end position="25"/>
    </location>
</feature>
<comment type="caution">
    <text evidence="2">The sequence shown here is derived from an EMBL/GenBank/DDBJ whole genome shotgun (WGS) entry which is preliminary data.</text>
</comment>
<dbReference type="Proteomes" id="UP001600888">
    <property type="component" value="Unassembled WGS sequence"/>
</dbReference>
<evidence type="ECO:0000313" key="2">
    <source>
        <dbReference type="EMBL" id="KAL2292827.1"/>
    </source>
</evidence>
<proteinExistence type="predicted"/>
<sequence>MKRLPSNGAFPMGFVLSRWLLTVSASDDKDEQALVMVPGEAQLISTDHPQSNDGRPLESVLRICLS</sequence>